<sequence>MDHFDKHNILTNAQHGFRKKTIIRTATYNNNQRHCKKKLEKGSQVDIILLHLAKAFDKVPHHHLLHKLEFYGLNHTATKWMQSVLKNRMQSDILKGAVSSPVPVLSCVPGQFLVLTYINNMPETSTSSETKLFADDSLLRFRTLNNQADSNFCKKT</sequence>
<reference evidence="1" key="1">
    <citation type="submission" date="2018-11" db="EMBL/GenBank/DDBJ databases">
        <authorList>
            <person name="Alioto T."/>
            <person name="Alioto T."/>
        </authorList>
    </citation>
    <scope>NUCLEOTIDE SEQUENCE</scope>
</reference>
<dbReference type="OrthoDB" id="10062389at2759"/>
<evidence type="ECO:0008006" key="3">
    <source>
        <dbReference type="Google" id="ProtNLM"/>
    </source>
</evidence>
<accession>A0A8B6GI61</accession>
<evidence type="ECO:0000313" key="1">
    <source>
        <dbReference type="EMBL" id="VDI64113.1"/>
    </source>
</evidence>
<dbReference type="EMBL" id="UYJE01008463">
    <property type="protein sequence ID" value="VDI64113.1"/>
    <property type="molecule type" value="Genomic_DNA"/>
</dbReference>
<gene>
    <name evidence="1" type="ORF">MGAL_10B012120</name>
</gene>
<keyword evidence="2" id="KW-1185">Reference proteome</keyword>
<protein>
    <recommendedName>
        <fullName evidence="3">Reverse transcriptase domain-containing protein</fullName>
    </recommendedName>
</protein>
<name>A0A8B6GI61_MYTGA</name>
<comment type="caution">
    <text evidence="1">The sequence shown here is derived from an EMBL/GenBank/DDBJ whole genome shotgun (WGS) entry which is preliminary data.</text>
</comment>
<organism evidence="1 2">
    <name type="scientific">Mytilus galloprovincialis</name>
    <name type="common">Mediterranean mussel</name>
    <dbReference type="NCBI Taxonomy" id="29158"/>
    <lineage>
        <taxon>Eukaryota</taxon>
        <taxon>Metazoa</taxon>
        <taxon>Spiralia</taxon>
        <taxon>Lophotrochozoa</taxon>
        <taxon>Mollusca</taxon>
        <taxon>Bivalvia</taxon>
        <taxon>Autobranchia</taxon>
        <taxon>Pteriomorphia</taxon>
        <taxon>Mytilida</taxon>
        <taxon>Mytiloidea</taxon>
        <taxon>Mytilidae</taxon>
        <taxon>Mytilinae</taxon>
        <taxon>Mytilus</taxon>
    </lineage>
</organism>
<dbReference type="PANTHER" id="PTHR33332">
    <property type="entry name" value="REVERSE TRANSCRIPTASE DOMAIN-CONTAINING PROTEIN"/>
    <property type="match status" value="1"/>
</dbReference>
<dbReference type="AlphaFoldDB" id="A0A8B6GI61"/>
<proteinExistence type="predicted"/>
<evidence type="ECO:0000313" key="2">
    <source>
        <dbReference type="Proteomes" id="UP000596742"/>
    </source>
</evidence>
<dbReference type="Proteomes" id="UP000596742">
    <property type="component" value="Unassembled WGS sequence"/>
</dbReference>